<protein>
    <submittedName>
        <fullName evidence="2">Uncharacterized protein</fullName>
    </submittedName>
</protein>
<name>A0ABP7Q4V9_9SPHI</name>
<evidence type="ECO:0000313" key="3">
    <source>
        <dbReference type="Proteomes" id="UP001500742"/>
    </source>
</evidence>
<feature type="region of interest" description="Disordered" evidence="1">
    <location>
        <begin position="1"/>
        <end position="34"/>
    </location>
</feature>
<evidence type="ECO:0000256" key="1">
    <source>
        <dbReference type="SAM" id="MobiDB-lite"/>
    </source>
</evidence>
<dbReference type="Proteomes" id="UP001500742">
    <property type="component" value="Unassembled WGS sequence"/>
</dbReference>
<proteinExistence type="predicted"/>
<dbReference type="EMBL" id="BAAAZC010000019">
    <property type="protein sequence ID" value="GAA3976449.1"/>
    <property type="molecule type" value="Genomic_DNA"/>
</dbReference>
<evidence type="ECO:0000313" key="2">
    <source>
        <dbReference type="EMBL" id="GAA3976449.1"/>
    </source>
</evidence>
<gene>
    <name evidence="2" type="ORF">GCM10022210_28990</name>
</gene>
<organism evidence="2 3">
    <name type="scientific">Mucilaginibacter dorajii</name>
    <dbReference type="NCBI Taxonomy" id="692994"/>
    <lineage>
        <taxon>Bacteria</taxon>
        <taxon>Pseudomonadati</taxon>
        <taxon>Bacteroidota</taxon>
        <taxon>Sphingobacteriia</taxon>
        <taxon>Sphingobacteriales</taxon>
        <taxon>Sphingobacteriaceae</taxon>
        <taxon>Mucilaginibacter</taxon>
    </lineage>
</organism>
<sequence>MGNWRDPRYPGKKLPEQGRRYNLTQGNAPEDDRESEWFIVAMKFRNGNGAKGPY</sequence>
<keyword evidence="3" id="KW-1185">Reference proteome</keyword>
<accession>A0ABP7Q4V9</accession>
<comment type="caution">
    <text evidence="2">The sequence shown here is derived from an EMBL/GenBank/DDBJ whole genome shotgun (WGS) entry which is preliminary data.</text>
</comment>
<feature type="compositionally biased region" description="Basic and acidic residues" evidence="1">
    <location>
        <begin position="1"/>
        <end position="19"/>
    </location>
</feature>
<reference evidence="3" key="1">
    <citation type="journal article" date="2019" name="Int. J. Syst. Evol. Microbiol.">
        <title>The Global Catalogue of Microorganisms (GCM) 10K type strain sequencing project: providing services to taxonomists for standard genome sequencing and annotation.</title>
        <authorList>
            <consortium name="The Broad Institute Genomics Platform"/>
            <consortium name="The Broad Institute Genome Sequencing Center for Infectious Disease"/>
            <person name="Wu L."/>
            <person name="Ma J."/>
        </authorList>
    </citation>
    <scope>NUCLEOTIDE SEQUENCE [LARGE SCALE GENOMIC DNA]</scope>
    <source>
        <strain evidence="3">JCM 16601</strain>
    </source>
</reference>